<evidence type="ECO:0000313" key="1">
    <source>
        <dbReference type="EMBL" id="QIB75971.1"/>
    </source>
</evidence>
<organism evidence="1 2">
    <name type="scientific">Halogeometricum borinquense</name>
    <dbReference type="NCBI Taxonomy" id="60847"/>
    <lineage>
        <taxon>Archaea</taxon>
        <taxon>Methanobacteriati</taxon>
        <taxon>Methanobacteriota</taxon>
        <taxon>Stenosarchaea group</taxon>
        <taxon>Halobacteria</taxon>
        <taxon>Halobacteriales</taxon>
        <taxon>Haloferacaceae</taxon>
        <taxon>Halogeometricum</taxon>
    </lineage>
</organism>
<dbReference type="EMBL" id="CP048739">
    <property type="protein sequence ID" value="QIB75971.1"/>
    <property type="molecule type" value="Genomic_DNA"/>
</dbReference>
<dbReference type="RefSeq" id="WP_163487677.1">
    <property type="nucleotide sequence ID" value="NZ_CP048739.1"/>
</dbReference>
<name>A0A6C0UNJ8_9EURY</name>
<evidence type="ECO:0000313" key="2">
    <source>
        <dbReference type="Proteomes" id="UP000465846"/>
    </source>
</evidence>
<dbReference type="AlphaFoldDB" id="A0A6C0UNJ8"/>
<accession>A0A6C0UNJ8</accession>
<proteinExistence type="predicted"/>
<dbReference type="GeneID" id="44081298"/>
<reference evidence="1 2" key="1">
    <citation type="submission" date="2020-02" db="EMBL/GenBank/DDBJ databases">
        <title>Whole genome sequence of Halogeometricum borinquense strain wsp4.</title>
        <authorList>
            <person name="Verma D.K."/>
            <person name="Gopal K."/>
            <person name="Prasad E.S."/>
        </authorList>
    </citation>
    <scope>NUCLEOTIDE SEQUENCE [LARGE SCALE GENOMIC DNA]</scope>
    <source>
        <strain evidence="2">wsp4</strain>
    </source>
</reference>
<dbReference type="Proteomes" id="UP000465846">
    <property type="component" value="Chromosome"/>
</dbReference>
<protein>
    <submittedName>
        <fullName evidence="1">Uncharacterized protein</fullName>
    </submittedName>
</protein>
<gene>
    <name evidence="1" type="ORF">G3I44_17815</name>
</gene>
<sequence>MSDDHDSPSQHDPDISDAEREALHELQLGIEHVYRGYGTLLTFHHQVGHAMDHLANAEAYLREAGHKEWANILRDHHLPAGAVDDQWTYELVQAFREGLLQDIADFEHDVRDDLVDGLDHVTERQQQSQWRERAGWDE</sequence>